<dbReference type="AlphaFoldDB" id="A0A0F9CED2"/>
<dbReference type="EMBL" id="LAZR01036470">
    <property type="protein sequence ID" value="KKL24752.1"/>
    <property type="molecule type" value="Genomic_DNA"/>
</dbReference>
<name>A0A0F9CED2_9ZZZZ</name>
<comment type="caution">
    <text evidence="1">The sequence shown here is derived from an EMBL/GenBank/DDBJ whole genome shotgun (WGS) entry which is preliminary data.</text>
</comment>
<organism evidence="1">
    <name type="scientific">marine sediment metagenome</name>
    <dbReference type="NCBI Taxonomy" id="412755"/>
    <lineage>
        <taxon>unclassified sequences</taxon>
        <taxon>metagenomes</taxon>
        <taxon>ecological metagenomes</taxon>
    </lineage>
</organism>
<feature type="non-terminal residue" evidence="1">
    <location>
        <position position="114"/>
    </location>
</feature>
<evidence type="ECO:0000313" key="1">
    <source>
        <dbReference type="EMBL" id="KKL24752.1"/>
    </source>
</evidence>
<reference evidence="1" key="1">
    <citation type="journal article" date="2015" name="Nature">
        <title>Complex archaea that bridge the gap between prokaryotes and eukaryotes.</title>
        <authorList>
            <person name="Spang A."/>
            <person name="Saw J.H."/>
            <person name="Jorgensen S.L."/>
            <person name="Zaremba-Niedzwiedzka K."/>
            <person name="Martijn J."/>
            <person name="Lind A.E."/>
            <person name="van Eijk R."/>
            <person name="Schleper C."/>
            <person name="Guy L."/>
            <person name="Ettema T.J."/>
        </authorList>
    </citation>
    <scope>NUCLEOTIDE SEQUENCE</scope>
</reference>
<gene>
    <name evidence="1" type="ORF">LCGC14_2412170</name>
</gene>
<proteinExistence type="predicted"/>
<sequence length="114" mass="12719">MKSRTIILIVLLLNSGILFSFILNTEISKQSTHSCSNAYLTDISFTGCLDFQNETIVLKFRVEKNSNIALFDGLIINIERITDNGKNMTGNSFFLPESSLLSTPDILNESLILN</sequence>
<accession>A0A0F9CED2</accession>
<protein>
    <submittedName>
        <fullName evidence="1">Uncharacterized protein</fullName>
    </submittedName>
</protein>